<keyword evidence="2" id="KW-0808">Transferase</keyword>
<dbReference type="RefSeq" id="WP_344255264.1">
    <property type="nucleotide sequence ID" value="NZ_BAAARE010000010.1"/>
</dbReference>
<dbReference type="InterPro" id="IPR023314">
    <property type="entry name" value="Myo_inos_IolC-like_sf"/>
</dbReference>
<dbReference type="PANTHER" id="PTHR43085:SF49">
    <property type="entry name" value="5-DEHYDRO-2-DEOXYGLUCONOKINASE"/>
    <property type="match status" value="1"/>
</dbReference>
<evidence type="ECO:0000259" key="6">
    <source>
        <dbReference type="Pfam" id="PF00294"/>
    </source>
</evidence>
<dbReference type="Pfam" id="PF00294">
    <property type="entry name" value="PfkB"/>
    <property type="match status" value="1"/>
</dbReference>
<dbReference type="InterPro" id="IPR050306">
    <property type="entry name" value="PfkB_Carbo_kinase"/>
</dbReference>
<dbReference type="NCBIfam" id="TIGR04382">
    <property type="entry name" value="myo_inos_iolC_N"/>
    <property type="match status" value="1"/>
</dbReference>
<feature type="domain" description="Carbohydrate kinase PfkB" evidence="6">
    <location>
        <begin position="26"/>
        <end position="323"/>
    </location>
</feature>
<name>A0ABP5YZY3_9MICO</name>
<comment type="similarity">
    <text evidence="1">Belongs to the carbohydrate kinase PfkB family.</text>
</comment>
<organism evidence="7 8">
    <name type="scientific">Terrabacter carboxydivorans</name>
    <dbReference type="NCBI Taxonomy" id="619730"/>
    <lineage>
        <taxon>Bacteria</taxon>
        <taxon>Bacillati</taxon>
        <taxon>Actinomycetota</taxon>
        <taxon>Actinomycetes</taxon>
        <taxon>Micrococcales</taxon>
        <taxon>Intrasporangiaceae</taxon>
        <taxon>Terrabacter</taxon>
    </lineage>
</organism>
<evidence type="ECO:0000256" key="5">
    <source>
        <dbReference type="ARBA" id="ARBA00022840"/>
    </source>
</evidence>
<evidence type="ECO:0000313" key="8">
    <source>
        <dbReference type="Proteomes" id="UP001500730"/>
    </source>
</evidence>
<dbReference type="Gene3D" id="2.20.150.10">
    <property type="entry name" value="putative 5-dehydro-2- deoxygluconokinase"/>
    <property type="match status" value="1"/>
</dbReference>
<keyword evidence="8" id="KW-1185">Reference proteome</keyword>
<evidence type="ECO:0000256" key="2">
    <source>
        <dbReference type="ARBA" id="ARBA00022679"/>
    </source>
</evidence>
<protein>
    <submittedName>
        <fullName evidence="7">5-dehydro-2-deoxygluconokinase</fullName>
    </submittedName>
</protein>
<evidence type="ECO:0000256" key="3">
    <source>
        <dbReference type="ARBA" id="ARBA00022741"/>
    </source>
</evidence>
<dbReference type="Proteomes" id="UP001500730">
    <property type="component" value="Unassembled WGS sequence"/>
</dbReference>
<sequence>MSTSTTPAGDTAYDTLDDTRDDTAYDVVAIGRTGVDIYPLQHGVGLEKVETFQKFLGGSATNVSVAAARHGHRVALITRTGQDAFGRYVHEALRGFGVDDAFVSAVTGPPTPVTFCEVFPPDDFPLYFYRYPTAPDLMIDADELPLDAIRTAGVYWATVTGLSQEPSRAAHFAAWAARGRRAHTVLDLDYRPMFWADPAEASEQVGRALDHVTVAVGNREECEVAVGETDPQRAADALLERGVELAVVKQGPKGVLAATRDERVEVPPFPVEVVNGLGAGDAFGGALCHGLLEGWDLRRVLEFANVAGAIVASKLECSTAMPTSAEVEEHLATRARPAAPFATVAEEAR</sequence>
<proteinExistence type="inferred from homology"/>
<evidence type="ECO:0000256" key="1">
    <source>
        <dbReference type="ARBA" id="ARBA00010688"/>
    </source>
</evidence>
<keyword evidence="3" id="KW-0547">Nucleotide-binding</keyword>
<evidence type="ECO:0000256" key="4">
    <source>
        <dbReference type="ARBA" id="ARBA00022777"/>
    </source>
</evidence>
<comment type="caution">
    <text evidence="7">The sequence shown here is derived from an EMBL/GenBank/DDBJ whole genome shotgun (WGS) entry which is preliminary data.</text>
</comment>
<dbReference type="SUPFAM" id="SSF53613">
    <property type="entry name" value="Ribokinase-like"/>
    <property type="match status" value="1"/>
</dbReference>
<accession>A0ABP5YZY3</accession>
<dbReference type="InterPro" id="IPR029056">
    <property type="entry name" value="Ribokinase-like"/>
</dbReference>
<dbReference type="InterPro" id="IPR030830">
    <property type="entry name" value="Myo_inos_IolC"/>
</dbReference>
<reference evidence="8" key="1">
    <citation type="journal article" date="2019" name="Int. J. Syst. Evol. Microbiol.">
        <title>The Global Catalogue of Microorganisms (GCM) 10K type strain sequencing project: providing services to taxonomists for standard genome sequencing and annotation.</title>
        <authorList>
            <consortium name="The Broad Institute Genomics Platform"/>
            <consortium name="The Broad Institute Genome Sequencing Center for Infectious Disease"/>
            <person name="Wu L."/>
            <person name="Ma J."/>
        </authorList>
    </citation>
    <scope>NUCLEOTIDE SEQUENCE [LARGE SCALE GENOMIC DNA]</scope>
    <source>
        <strain evidence="8">JCM 16259</strain>
    </source>
</reference>
<dbReference type="Gene3D" id="3.40.1190.20">
    <property type="match status" value="1"/>
</dbReference>
<dbReference type="CDD" id="cd01166">
    <property type="entry name" value="KdgK"/>
    <property type="match status" value="1"/>
</dbReference>
<dbReference type="EMBL" id="BAAARE010000010">
    <property type="protein sequence ID" value="GAA2486241.1"/>
    <property type="molecule type" value="Genomic_DNA"/>
</dbReference>
<keyword evidence="5" id="KW-0067">ATP-binding</keyword>
<keyword evidence="4" id="KW-0418">Kinase</keyword>
<dbReference type="PANTHER" id="PTHR43085">
    <property type="entry name" value="HEXOKINASE FAMILY MEMBER"/>
    <property type="match status" value="1"/>
</dbReference>
<gene>
    <name evidence="7" type="primary">iolC_2</name>
    <name evidence="7" type="ORF">GCM10009858_25190</name>
</gene>
<evidence type="ECO:0000313" key="7">
    <source>
        <dbReference type="EMBL" id="GAA2486241.1"/>
    </source>
</evidence>
<dbReference type="InterPro" id="IPR011611">
    <property type="entry name" value="PfkB_dom"/>
</dbReference>